<dbReference type="SMART" id="SM00028">
    <property type="entry name" value="TPR"/>
    <property type="match status" value="5"/>
</dbReference>
<evidence type="ECO:0000313" key="5">
    <source>
        <dbReference type="Proteomes" id="UP000477680"/>
    </source>
</evidence>
<keyword evidence="3" id="KW-0472">Membrane</keyword>
<dbReference type="SUPFAM" id="SSF48452">
    <property type="entry name" value="TPR-like"/>
    <property type="match status" value="2"/>
</dbReference>
<evidence type="ECO:0000256" key="1">
    <source>
        <dbReference type="PROSITE-ProRule" id="PRU00339"/>
    </source>
</evidence>
<dbReference type="PROSITE" id="PS50005">
    <property type="entry name" value="TPR"/>
    <property type="match status" value="1"/>
</dbReference>
<accession>A0A6C0U3G1</accession>
<evidence type="ECO:0000256" key="3">
    <source>
        <dbReference type="SAM" id="Phobius"/>
    </source>
</evidence>
<evidence type="ECO:0000313" key="4">
    <source>
        <dbReference type="EMBL" id="QIB66700.1"/>
    </source>
</evidence>
<keyword evidence="1" id="KW-0802">TPR repeat</keyword>
<proteinExistence type="predicted"/>
<keyword evidence="3" id="KW-1133">Transmembrane helix</keyword>
<dbReference type="KEGG" id="kim:G3T16_16160"/>
<dbReference type="AlphaFoldDB" id="A0A6C0U3G1"/>
<dbReference type="Proteomes" id="UP000477680">
    <property type="component" value="Chromosome"/>
</dbReference>
<dbReference type="RefSeq" id="WP_163496134.1">
    <property type="nucleotide sequence ID" value="NZ_CP048711.1"/>
</dbReference>
<feature type="repeat" description="TPR" evidence="1">
    <location>
        <begin position="472"/>
        <end position="505"/>
    </location>
</feature>
<reference evidence="4 5" key="1">
    <citation type="submission" date="2020-02" db="EMBL/GenBank/DDBJ databases">
        <title>Genome sequencing for Kineobactrum sp. M2.</title>
        <authorList>
            <person name="Park S.-J."/>
        </authorList>
    </citation>
    <scope>NUCLEOTIDE SEQUENCE [LARGE SCALE GENOMIC DNA]</scope>
    <source>
        <strain evidence="4 5">M2</strain>
    </source>
</reference>
<keyword evidence="5" id="KW-1185">Reference proteome</keyword>
<protein>
    <submittedName>
        <fullName evidence="4">Tetratricopeptide repeat protein</fullName>
    </submittedName>
</protein>
<name>A0A6C0U3G1_9GAMM</name>
<feature type="region of interest" description="Disordered" evidence="2">
    <location>
        <begin position="86"/>
        <end position="105"/>
    </location>
</feature>
<sequence>MSNREQPSRRRGIRASRTRLYRALTAAGFKTQAALAESMADLEGLAQAPKDVVSRVFREQPVELPTLERVARALGVDAWELYKTADEPEPASAGGPGHTTPAPRPARIGRWHIGVGLLLLLLGFAGLWWVQQDSTASDSRTIAATAISLLDPGPPTLALHPIAGDSDDQLTAALRLYLDQQYTLSSPTATVLTHDLEADAVAQRLRVQAVVEGELLTVGRYSAVRIYLYTGSVRAQVWAETVPTIELDENRLGIAANAARAIADRLGVPAAGDDEWPLYFPAATAQDYYLEGLAHLDGPASELNVLRAQSRFEAALRQDPDYADAHAGLCRALLEEYWMEEAQRALADAAQACNRALQLAPTAPATRLAQAHFLRVTGRLEEALDSYGILLTGNPRDAAALLDMAVTLLQLFHRDGNPADLEAARAAATQATVAAPDFWKPPFWLATLEYTAGDIGAAIASAEEARGREENEFILANLGTFYFCANNLTQARLAYERARDIAPQSYVGDEFLGMLLYLQADYAGSAQLRQRAIDNLSAVGQPEIHEMWGNLADSYLHNGASAAAVRAFVKAAEIAERDVLQGIGTPADRASRGYYYTMLQQLVPEQVPVTAREHIVADMEAASATILEPGPAIRLAKAWLQHGRPERALRAFEQAVSSCAGYANTPGLDSLRAMLVVQ</sequence>
<dbReference type="Gene3D" id="1.25.40.10">
    <property type="entry name" value="Tetratricopeptide repeat domain"/>
    <property type="match status" value="2"/>
</dbReference>
<gene>
    <name evidence="4" type="ORF">G3T16_16160</name>
</gene>
<dbReference type="InterPro" id="IPR011990">
    <property type="entry name" value="TPR-like_helical_dom_sf"/>
</dbReference>
<dbReference type="EMBL" id="CP048711">
    <property type="protein sequence ID" value="QIB66700.1"/>
    <property type="molecule type" value="Genomic_DNA"/>
</dbReference>
<organism evidence="4 5">
    <name type="scientific">Kineobactrum salinum</name>
    <dbReference type="NCBI Taxonomy" id="2708301"/>
    <lineage>
        <taxon>Bacteria</taxon>
        <taxon>Pseudomonadati</taxon>
        <taxon>Pseudomonadota</taxon>
        <taxon>Gammaproteobacteria</taxon>
        <taxon>Cellvibrionales</taxon>
        <taxon>Halieaceae</taxon>
        <taxon>Kineobactrum</taxon>
    </lineage>
</organism>
<keyword evidence="3" id="KW-0812">Transmembrane</keyword>
<feature type="transmembrane region" description="Helical" evidence="3">
    <location>
        <begin position="111"/>
        <end position="130"/>
    </location>
</feature>
<dbReference type="Pfam" id="PF13432">
    <property type="entry name" value="TPR_16"/>
    <property type="match status" value="1"/>
</dbReference>
<evidence type="ECO:0000256" key="2">
    <source>
        <dbReference type="SAM" id="MobiDB-lite"/>
    </source>
</evidence>
<dbReference type="InterPro" id="IPR019734">
    <property type="entry name" value="TPR_rpt"/>
</dbReference>